<evidence type="ECO:0000313" key="2">
    <source>
        <dbReference type="EMBL" id="CAE7377458.1"/>
    </source>
</evidence>
<accession>A0A812Q9G1</accession>
<keyword evidence="3" id="KW-1185">Reference proteome</keyword>
<dbReference type="OrthoDB" id="1645289at2759"/>
<protein>
    <submittedName>
        <fullName evidence="2">GIP protein</fullName>
    </submittedName>
</protein>
<dbReference type="EMBL" id="CAJNIZ010015760">
    <property type="protein sequence ID" value="CAE7377458.1"/>
    <property type="molecule type" value="Genomic_DNA"/>
</dbReference>
<sequence length="342" mass="37416">TPLNSLVDEISGVLVGLLVTYVDDILYLSEVHIVNALHAFVLEEEWVERAEAELDEIESDFDEETLKSAQRAVGEALITVRHTPGDVQLADLATKLQPKMRLWRLLTLWGFIGDRLTGIMNSFKATLLTVVVMLSSLVVPATGAKVEGKKEPLAATGWEELAFLLVLSCVAVISMWEASKAVFGSYRRWMKGTRKSRKLKRVSELAADAARREVASQAGVSLVSDRSSDLRFASGMSSSSWNEPPEKAVLRRRQVRSTATSPLPEAQHQATAAGSMTPPRRRAPVEEEALPSQGAQSSVSGGLEDLQERARVVRDVLALLTCEELRAGLRGQGYLTPVLSQI</sequence>
<reference evidence="2" key="1">
    <citation type="submission" date="2021-02" db="EMBL/GenBank/DDBJ databases">
        <authorList>
            <person name="Dougan E. K."/>
            <person name="Rhodes N."/>
            <person name="Thang M."/>
            <person name="Chan C."/>
        </authorList>
    </citation>
    <scope>NUCLEOTIDE SEQUENCE</scope>
</reference>
<comment type="caution">
    <text evidence="2">The sequence shown here is derived from an EMBL/GenBank/DDBJ whole genome shotgun (WGS) entry which is preliminary data.</text>
</comment>
<feature type="region of interest" description="Disordered" evidence="1">
    <location>
        <begin position="233"/>
        <end position="303"/>
    </location>
</feature>
<organism evidence="2 3">
    <name type="scientific">Symbiodinium pilosum</name>
    <name type="common">Dinoflagellate</name>
    <dbReference type="NCBI Taxonomy" id="2952"/>
    <lineage>
        <taxon>Eukaryota</taxon>
        <taxon>Sar</taxon>
        <taxon>Alveolata</taxon>
        <taxon>Dinophyceae</taxon>
        <taxon>Suessiales</taxon>
        <taxon>Symbiodiniaceae</taxon>
        <taxon>Symbiodinium</taxon>
    </lineage>
</organism>
<evidence type="ECO:0000313" key="3">
    <source>
        <dbReference type="Proteomes" id="UP000649617"/>
    </source>
</evidence>
<evidence type="ECO:0000256" key="1">
    <source>
        <dbReference type="SAM" id="MobiDB-lite"/>
    </source>
</evidence>
<gene>
    <name evidence="2" type="primary">GIP</name>
    <name evidence="2" type="ORF">SPIL2461_LOCUS9174</name>
</gene>
<proteinExistence type="predicted"/>
<dbReference type="Proteomes" id="UP000649617">
    <property type="component" value="Unassembled WGS sequence"/>
</dbReference>
<feature type="non-terminal residue" evidence="2">
    <location>
        <position position="1"/>
    </location>
</feature>
<name>A0A812Q9G1_SYMPI</name>
<dbReference type="AlphaFoldDB" id="A0A812Q9G1"/>